<dbReference type="EMBL" id="AMEM01000025">
    <property type="protein sequence ID" value="EKX89184.1"/>
    <property type="molecule type" value="Genomic_DNA"/>
</dbReference>
<accession>L1ME00</accession>
<dbReference type="AlphaFoldDB" id="L1ME00"/>
<keyword evidence="2" id="KW-1185">Reference proteome</keyword>
<protein>
    <submittedName>
        <fullName evidence="1">Uncharacterized protein</fullName>
    </submittedName>
</protein>
<dbReference type="Proteomes" id="UP000010445">
    <property type="component" value="Unassembled WGS sequence"/>
</dbReference>
<sequence>MHLVDMSSRVNGLPIPHCAHARYSTSQRYPTSIPLSDCPIFSEQTPTTNTTKNFYRKDFPIRV</sequence>
<comment type="caution">
    <text evidence="1">The sequence shown here is derived from an EMBL/GenBank/DDBJ whole genome shotgun (WGS) entry which is preliminary data.</text>
</comment>
<gene>
    <name evidence="1" type="ORF">HMPREF9997_01950</name>
</gene>
<dbReference type="HOGENOM" id="CLU_2878225_0_0_11"/>
<proteinExistence type="predicted"/>
<name>L1ME00_9CORY</name>
<evidence type="ECO:0000313" key="1">
    <source>
        <dbReference type="EMBL" id="EKX89184.1"/>
    </source>
</evidence>
<organism evidence="1 2">
    <name type="scientific">Corynebacterium durum F0235</name>
    <dbReference type="NCBI Taxonomy" id="1035195"/>
    <lineage>
        <taxon>Bacteria</taxon>
        <taxon>Bacillati</taxon>
        <taxon>Actinomycetota</taxon>
        <taxon>Actinomycetes</taxon>
        <taxon>Mycobacteriales</taxon>
        <taxon>Corynebacteriaceae</taxon>
        <taxon>Corynebacterium</taxon>
    </lineage>
</organism>
<evidence type="ECO:0000313" key="2">
    <source>
        <dbReference type="Proteomes" id="UP000010445"/>
    </source>
</evidence>
<reference evidence="1 2" key="1">
    <citation type="submission" date="2012-05" db="EMBL/GenBank/DDBJ databases">
        <authorList>
            <person name="Weinstock G."/>
            <person name="Sodergren E."/>
            <person name="Lobos E.A."/>
            <person name="Fulton L."/>
            <person name="Fulton R."/>
            <person name="Courtney L."/>
            <person name="Fronick C."/>
            <person name="O'Laughlin M."/>
            <person name="Godfrey J."/>
            <person name="Wilson R.M."/>
            <person name="Miner T."/>
            <person name="Farmer C."/>
            <person name="Delehaunty K."/>
            <person name="Cordes M."/>
            <person name="Minx P."/>
            <person name="Tomlinson C."/>
            <person name="Chen J."/>
            <person name="Wollam A."/>
            <person name="Pepin K.H."/>
            <person name="Bhonagiri V."/>
            <person name="Zhang X."/>
            <person name="Suruliraj S."/>
            <person name="Warren W."/>
            <person name="Mitreva M."/>
            <person name="Mardis E.R."/>
            <person name="Wilson R.K."/>
        </authorList>
    </citation>
    <scope>NUCLEOTIDE SEQUENCE [LARGE SCALE GENOMIC DNA]</scope>
    <source>
        <strain evidence="1 2">F0235</strain>
    </source>
</reference>